<dbReference type="Proteomes" id="UP000256964">
    <property type="component" value="Unassembled WGS sequence"/>
</dbReference>
<accession>A0A371CS71</accession>
<reference evidence="2 3" key="1">
    <citation type="journal article" date="2018" name="Biotechnol. Biofuels">
        <title>Integrative visual omics of the white-rot fungus Polyporus brumalis exposes the biotechnological potential of its oxidative enzymes for delignifying raw plant biomass.</title>
        <authorList>
            <person name="Miyauchi S."/>
            <person name="Rancon A."/>
            <person name="Drula E."/>
            <person name="Hage H."/>
            <person name="Chaduli D."/>
            <person name="Favel A."/>
            <person name="Grisel S."/>
            <person name="Henrissat B."/>
            <person name="Herpoel-Gimbert I."/>
            <person name="Ruiz-Duenas F.J."/>
            <person name="Chevret D."/>
            <person name="Hainaut M."/>
            <person name="Lin J."/>
            <person name="Wang M."/>
            <person name="Pangilinan J."/>
            <person name="Lipzen A."/>
            <person name="Lesage-Meessen L."/>
            <person name="Navarro D."/>
            <person name="Riley R."/>
            <person name="Grigoriev I.V."/>
            <person name="Zhou S."/>
            <person name="Raouche S."/>
            <person name="Rosso M.N."/>
        </authorList>
    </citation>
    <scope>NUCLEOTIDE SEQUENCE [LARGE SCALE GENOMIC DNA]</scope>
    <source>
        <strain evidence="2 3">BRFM 1820</strain>
    </source>
</reference>
<organism evidence="2 3">
    <name type="scientific">Lentinus brumalis</name>
    <dbReference type="NCBI Taxonomy" id="2498619"/>
    <lineage>
        <taxon>Eukaryota</taxon>
        <taxon>Fungi</taxon>
        <taxon>Dikarya</taxon>
        <taxon>Basidiomycota</taxon>
        <taxon>Agaricomycotina</taxon>
        <taxon>Agaricomycetes</taxon>
        <taxon>Polyporales</taxon>
        <taxon>Polyporaceae</taxon>
        <taxon>Lentinus</taxon>
    </lineage>
</organism>
<name>A0A371CS71_9APHY</name>
<evidence type="ECO:0000313" key="2">
    <source>
        <dbReference type="EMBL" id="RDX43135.1"/>
    </source>
</evidence>
<protein>
    <submittedName>
        <fullName evidence="2">Uncharacterized protein</fullName>
    </submittedName>
</protein>
<proteinExistence type="predicted"/>
<dbReference type="EMBL" id="KZ857470">
    <property type="protein sequence ID" value="RDX43135.1"/>
    <property type="molecule type" value="Genomic_DNA"/>
</dbReference>
<evidence type="ECO:0000256" key="1">
    <source>
        <dbReference type="SAM" id="MobiDB-lite"/>
    </source>
</evidence>
<sequence>MYFVRLGTLEGAGARACGHGVWYAYYRTEQTEQSEGNVTSGTDAQAQAGCGGLTGKHANSSYMVYVYGYWYGHAGVRLGARSETRGRRRGVGRGDNAAGGCIDGCADGGDRRRIGIGIGPGRRDMNPTAGHGQDAGRWTAAGDRTRRHGANCDTPPSSQDRVVSWSWTWSWTGWASTCGRAVVVHLSAVRGRRNKE</sequence>
<evidence type="ECO:0000313" key="3">
    <source>
        <dbReference type="Proteomes" id="UP000256964"/>
    </source>
</evidence>
<feature type="region of interest" description="Disordered" evidence="1">
    <location>
        <begin position="118"/>
        <end position="157"/>
    </location>
</feature>
<keyword evidence="3" id="KW-1185">Reference proteome</keyword>
<gene>
    <name evidence="2" type="ORF">OH76DRAFT_1242257</name>
</gene>
<dbReference type="AlphaFoldDB" id="A0A371CS71"/>